<organism evidence="2 3">
    <name type="scientific">Enterococcus casseliflavus</name>
    <name type="common">Enterococcus flavescens</name>
    <dbReference type="NCBI Taxonomy" id="37734"/>
    <lineage>
        <taxon>Bacteria</taxon>
        <taxon>Bacillati</taxon>
        <taxon>Bacillota</taxon>
        <taxon>Bacilli</taxon>
        <taxon>Lactobacillales</taxon>
        <taxon>Enterococcaceae</taxon>
        <taxon>Enterococcus</taxon>
    </lineage>
</organism>
<reference evidence="2 3" key="1">
    <citation type="submission" date="2018-08" db="EMBL/GenBank/DDBJ databases">
        <title>A genome reference for cultivated species of the human gut microbiota.</title>
        <authorList>
            <person name="Zou Y."/>
            <person name="Xue W."/>
            <person name="Luo G."/>
        </authorList>
    </citation>
    <scope>NUCLEOTIDE SEQUENCE [LARGE SCALE GENOMIC DNA]</scope>
    <source>
        <strain evidence="2 3">AF48-16</strain>
    </source>
</reference>
<dbReference type="RefSeq" id="WP_151195672.1">
    <property type="nucleotide sequence ID" value="NZ_JAAMSJ010000007.1"/>
</dbReference>
<dbReference type="Proteomes" id="UP000286288">
    <property type="component" value="Unassembled WGS sequence"/>
</dbReference>
<dbReference type="SUPFAM" id="SSF53448">
    <property type="entry name" value="Nucleotide-diphospho-sugar transferases"/>
    <property type="match status" value="1"/>
</dbReference>
<name>A0A415ETE1_ENTCA</name>
<evidence type="ECO:0000259" key="1">
    <source>
        <dbReference type="Pfam" id="PF00535"/>
    </source>
</evidence>
<dbReference type="Pfam" id="PF00535">
    <property type="entry name" value="Glycos_transf_2"/>
    <property type="match status" value="1"/>
</dbReference>
<evidence type="ECO:0000313" key="3">
    <source>
        <dbReference type="Proteomes" id="UP000286288"/>
    </source>
</evidence>
<keyword evidence="2" id="KW-0808">Transferase</keyword>
<dbReference type="InterPro" id="IPR029044">
    <property type="entry name" value="Nucleotide-diphossugar_trans"/>
</dbReference>
<proteinExistence type="predicted"/>
<dbReference type="InterPro" id="IPR001173">
    <property type="entry name" value="Glyco_trans_2-like"/>
</dbReference>
<sequence length="276" mass="32156">MNRLFVTIVMYERSWQEASASPLLEKAVKNQQIQLLVYDNSPHSHDEPFFQHPLVSYFHDPANPGLSKAYNKGFKSASSGDFDLLLLLDQDTELTKAYLNFLMTETIGTEIGAVVPLIYSGTTQVSPVLADRYINRNLAYPAIGEQKQRIMAINSGTAVTLAAIKKIGGFNDAFPLDFLDHWLFLRLHQEGFRFLIANQKLNHDLSVMHYKTMTRERYEQILTSESKFYRDFDKEKKKEHEKQLFFRTIKQALSPKMCRFSRRTWKEYLSFRKDHL</sequence>
<evidence type="ECO:0000313" key="2">
    <source>
        <dbReference type="EMBL" id="RHK06573.1"/>
    </source>
</evidence>
<dbReference type="Gene3D" id="3.90.550.10">
    <property type="entry name" value="Spore Coat Polysaccharide Biosynthesis Protein SpsA, Chain A"/>
    <property type="match status" value="1"/>
</dbReference>
<comment type="caution">
    <text evidence="2">The sequence shown here is derived from an EMBL/GenBank/DDBJ whole genome shotgun (WGS) entry which is preliminary data.</text>
</comment>
<feature type="domain" description="Glycosyltransferase 2-like" evidence="1">
    <location>
        <begin position="39"/>
        <end position="120"/>
    </location>
</feature>
<dbReference type="AlphaFoldDB" id="A0A415ETE1"/>
<dbReference type="GO" id="GO:0016740">
    <property type="term" value="F:transferase activity"/>
    <property type="evidence" value="ECO:0007669"/>
    <property type="project" value="UniProtKB-KW"/>
</dbReference>
<dbReference type="EMBL" id="QRMZ01000009">
    <property type="protein sequence ID" value="RHK06573.1"/>
    <property type="molecule type" value="Genomic_DNA"/>
</dbReference>
<protein>
    <submittedName>
        <fullName evidence="2">Glycosyltransferase</fullName>
    </submittedName>
</protein>
<accession>A0A415ETE1</accession>
<gene>
    <name evidence="2" type="ORF">DW084_08475</name>
</gene>